<keyword evidence="6 13" id="KW-1133">Transmembrane helix</keyword>
<keyword evidence="3" id="KW-0716">Sensory transduction</keyword>
<evidence type="ECO:0000256" key="5">
    <source>
        <dbReference type="ARBA" id="ARBA00022737"/>
    </source>
</evidence>
<dbReference type="OrthoDB" id="5402602at2759"/>
<evidence type="ECO:0000256" key="9">
    <source>
        <dbReference type="ARBA" id="ARBA00023136"/>
    </source>
</evidence>
<keyword evidence="7 12" id="KW-0040">ANK repeat</keyword>
<dbReference type="GO" id="GO:0005216">
    <property type="term" value="F:monoatomic ion channel activity"/>
    <property type="evidence" value="ECO:0007669"/>
    <property type="project" value="InterPro"/>
</dbReference>
<dbReference type="SUPFAM" id="SSF48403">
    <property type="entry name" value="Ankyrin repeat"/>
    <property type="match status" value="1"/>
</dbReference>
<keyword evidence="10" id="KW-0325">Glycoprotein</keyword>
<feature type="repeat" description="ANK" evidence="12">
    <location>
        <begin position="77"/>
        <end position="109"/>
    </location>
</feature>
<evidence type="ECO:0000313" key="16">
    <source>
        <dbReference type="Proteomes" id="UP000283509"/>
    </source>
</evidence>
<dbReference type="InterPro" id="IPR036770">
    <property type="entry name" value="Ankyrin_rpt-contain_sf"/>
</dbReference>
<feature type="domain" description="Ion transport" evidence="14">
    <location>
        <begin position="422"/>
        <end position="664"/>
    </location>
</feature>
<gene>
    <name evidence="15" type="ORF">C7M84_010821</name>
</gene>
<keyword evidence="4 13" id="KW-0812">Transmembrane</keyword>
<organism evidence="15 16">
    <name type="scientific">Penaeus vannamei</name>
    <name type="common">Whiteleg shrimp</name>
    <name type="synonym">Litopenaeus vannamei</name>
    <dbReference type="NCBI Taxonomy" id="6689"/>
    <lineage>
        <taxon>Eukaryota</taxon>
        <taxon>Metazoa</taxon>
        <taxon>Ecdysozoa</taxon>
        <taxon>Arthropoda</taxon>
        <taxon>Crustacea</taxon>
        <taxon>Multicrustacea</taxon>
        <taxon>Malacostraca</taxon>
        <taxon>Eumalacostraca</taxon>
        <taxon>Eucarida</taxon>
        <taxon>Decapoda</taxon>
        <taxon>Dendrobranchiata</taxon>
        <taxon>Penaeoidea</taxon>
        <taxon>Penaeidae</taxon>
        <taxon>Penaeus</taxon>
    </lineage>
</organism>
<evidence type="ECO:0000256" key="3">
    <source>
        <dbReference type="ARBA" id="ARBA00022606"/>
    </source>
</evidence>
<dbReference type="InterPro" id="IPR002110">
    <property type="entry name" value="Ankyrin_rpt"/>
</dbReference>
<keyword evidence="8" id="KW-0406">Ion transport</keyword>
<evidence type="ECO:0000256" key="12">
    <source>
        <dbReference type="PROSITE-ProRule" id="PRU00023"/>
    </source>
</evidence>
<feature type="repeat" description="ANK" evidence="12">
    <location>
        <begin position="44"/>
        <end position="76"/>
    </location>
</feature>
<dbReference type="Pfam" id="PF00520">
    <property type="entry name" value="Ion_trans"/>
    <property type="match status" value="1"/>
</dbReference>
<dbReference type="PANTHER" id="PTHR47143">
    <property type="entry name" value="TRANSIENT RECEPTOR POTENTIAL CATION CHANNEL PROTEIN PAINLESS"/>
    <property type="match status" value="1"/>
</dbReference>
<evidence type="ECO:0000256" key="13">
    <source>
        <dbReference type="SAM" id="Phobius"/>
    </source>
</evidence>
<keyword evidence="2" id="KW-0813">Transport</keyword>
<dbReference type="STRING" id="6689.A0A3R7Q803"/>
<dbReference type="InterPro" id="IPR005821">
    <property type="entry name" value="Ion_trans_dom"/>
</dbReference>
<keyword evidence="9 13" id="KW-0472">Membrane</keyword>
<evidence type="ECO:0000259" key="14">
    <source>
        <dbReference type="Pfam" id="PF00520"/>
    </source>
</evidence>
<protein>
    <submittedName>
        <fullName evidence="15">Pyrexia</fullName>
    </submittedName>
</protein>
<dbReference type="SMART" id="SM00248">
    <property type="entry name" value="ANK"/>
    <property type="match status" value="9"/>
</dbReference>
<evidence type="ECO:0000256" key="4">
    <source>
        <dbReference type="ARBA" id="ARBA00022692"/>
    </source>
</evidence>
<reference evidence="15 16" key="2">
    <citation type="submission" date="2019-01" db="EMBL/GenBank/DDBJ databases">
        <title>The decoding of complex shrimp genome reveals the adaptation for benthos swimmer, frequently molting mechanism and breeding impact on genome.</title>
        <authorList>
            <person name="Sun Y."/>
            <person name="Gao Y."/>
            <person name="Yu Y."/>
        </authorList>
    </citation>
    <scope>NUCLEOTIDE SEQUENCE [LARGE SCALE GENOMIC DNA]</scope>
    <source>
        <tissue evidence="15">Muscle</tissue>
    </source>
</reference>
<dbReference type="Gene3D" id="1.25.40.20">
    <property type="entry name" value="Ankyrin repeat-containing domain"/>
    <property type="match status" value="3"/>
</dbReference>
<dbReference type="AlphaFoldDB" id="A0A3R7Q803"/>
<evidence type="ECO:0000256" key="6">
    <source>
        <dbReference type="ARBA" id="ARBA00022989"/>
    </source>
</evidence>
<comment type="caution">
    <text evidence="15">The sequence shown here is derived from an EMBL/GenBank/DDBJ whole genome shotgun (WGS) entry which is preliminary data.</text>
</comment>
<feature type="repeat" description="ANK" evidence="12">
    <location>
        <begin position="186"/>
        <end position="226"/>
    </location>
</feature>
<sequence>MADDVADGLHNVPPIFTAIQSNDTETVKNLLQENPTLLSSARCGGLAPLHAVCHIQNLNILVLLLEHKADTHSLDDHGNTALHLAVKREWHKGIEELLRYGASTDTECEPPPHEKTTRETPFHAAVRLGDVETVKLMLTYKPNLTALDGKGCSVLHMAARVHSVQIINILLQDKVVQEVLHTRDCDGNTVLHTALIEDHGSVEEAILLEIVRLFFEAGVDVNTTNSYGESALYLAARFGLPNLVELLLSMGADPLSVTTKGASVLHAACHRGCATSLDLLLKTGQMKDFITKEDKSGREPFHCAVYSSSIDCCELLIRNGDHLTRKDCDGVTRSSLIIDNLPSAKELLSRLFDSCVRIPNKFRRDPDFHISFDYSVLLPVDQDIQSSLIPEINVGEAESLLKHPLIESFLYKKWNKIKFFFYGNVLTFFIFLTMHTAYIDSIFQPDARPDDVVRGRAFRVCYICIYLLVLVPEILNMCAHPKKFFKSWESITKFTSLSTSAIIVFSFLDFDDETESGDAARIQKHNLSHGSSFTNLAAVSIFSSWVELMMLLGRFPALGTYILMFSRIAKSLIYFIMAFSSLLIGFSLAFRVFFFKDENFHGFIPSLVRTLMMMIGEIDYGSLVEDGNTPILCYIFLALFLFLVCVLMANLLIGLAVDDIAKLQTLGRIARLSKQASYIITYERLTRFAIKTKLFPFHSAEKLDKICRLKPRCNIYLNRKRSRMLHRKPLPYEAVEAAVIIGHAEAAPTESDSGAKPVQALEKASIVNITAKLEDIERMLQKIVPEKSE</sequence>
<evidence type="ECO:0000256" key="7">
    <source>
        <dbReference type="ARBA" id="ARBA00023043"/>
    </source>
</evidence>
<dbReference type="PROSITE" id="PS50297">
    <property type="entry name" value="ANK_REP_REGION"/>
    <property type="match status" value="2"/>
</dbReference>
<evidence type="ECO:0000256" key="10">
    <source>
        <dbReference type="ARBA" id="ARBA00023180"/>
    </source>
</evidence>
<keyword evidence="16" id="KW-1185">Reference proteome</keyword>
<feature type="transmembrane region" description="Helical" evidence="13">
    <location>
        <begin position="457"/>
        <end position="479"/>
    </location>
</feature>
<reference evidence="15 16" key="1">
    <citation type="submission" date="2018-04" db="EMBL/GenBank/DDBJ databases">
        <authorList>
            <person name="Zhang X."/>
            <person name="Yuan J."/>
            <person name="Li F."/>
            <person name="Xiang J."/>
        </authorList>
    </citation>
    <scope>NUCLEOTIDE SEQUENCE [LARGE SCALE GENOMIC DNA]</scope>
    <source>
        <tissue evidence="15">Muscle</tissue>
    </source>
</reference>
<dbReference type="EMBL" id="QCYY01002375">
    <property type="protein sequence ID" value="ROT70877.1"/>
    <property type="molecule type" value="Genomic_DNA"/>
</dbReference>
<feature type="transmembrane region" description="Helical" evidence="13">
    <location>
        <begin position="419"/>
        <end position="437"/>
    </location>
</feature>
<name>A0A3R7Q803_PENVA</name>
<feature type="transmembrane region" description="Helical" evidence="13">
    <location>
        <begin position="572"/>
        <end position="594"/>
    </location>
</feature>
<dbReference type="InterPro" id="IPR052076">
    <property type="entry name" value="TRP_cation_channel"/>
</dbReference>
<dbReference type="Proteomes" id="UP000283509">
    <property type="component" value="Unassembled WGS sequence"/>
</dbReference>
<dbReference type="Pfam" id="PF12796">
    <property type="entry name" value="Ank_2"/>
    <property type="match status" value="3"/>
</dbReference>
<dbReference type="PROSITE" id="PS50088">
    <property type="entry name" value="ANK_REPEAT"/>
    <property type="match status" value="6"/>
</dbReference>
<keyword evidence="11" id="KW-0407">Ion channel</keyword>
<feature type="repeat" description="ANK" evidence="12">
    <location>
        <begin position="117"/>
        <end position="149"/>
    </location>
</feature>
<evidence type="ECO:0000313" key="15">
    <source>
        <dbReference type="EMBL" id="ROT70877.1"/>
    </source>
</evidence>
<dbReference type="GO" id="GO:0034703">
    <property type="term" value="C:cation channel complex"/>
    <property type="evidence" value="ECO:0007669"/>
    <property type="project" value="UniProtKB-ARBA"/>
</dbReference>
<feature type="transmembrane region" description="Helical" evidence="13">
    <location>
        <begin position="632"/>
        <end position="657"/>
    </location>
</feature>
<dbReference type="PANTHER" id="PTHR47143:SF1">
    <property type="entry name" value="ION_TRANS DOMAIN-CONTAINING PROTEIN"/>
    <property type="match status" value="1"/>
</dbReference>
<evidence type="ECO:0000256" key="11">
    <source>
        <dbReference type="ARBA" id="ARBA00023303"/>
    </source>
</evidence>
<feature type="repeat" description="ANK" evidence="12">
    <location>
        <begin position="227"/>
        <end position="259"/>
    </location>
</feature>
<proteinExistence type="predicted"/>
<feature type="repeat" description="ANK" evidence="12">
    <location>
        <begin position="296"/>
        <end position="328"/>
    </location>
</feature>
<accession>A0A3R7Q803</accession>
<feature type="transmembrane region" description="Helical" evidence="13">
    <location>
        <begin position="533"/>
        <end position="552"/>
    </location>
</feature>
<evidence type="ECO:0000256" key="8">
    <source>
        <dbReference type="ARBA" id="ARBA00023065"/>
    </source>
</evidence>
<comment type="subcellular location">
    <subcellularLocation>
        <location evidence="1">Membrane</location>
        <topology evidence="1">Multi-pass membrane protein</topology>
    </subcellularLocation>
</comment>
<evidence type="ECO:0000256" key="1">
    <source>
        <dbReference type="ARBA" id="ARBA00004141"/>
    </source>
</evidence>
<evidence type="ECO:0000256" key="2">
    <source>
        <dbReference type="ARBA" id="ARBA00022448"/>
    </source>
</evidence>
<keyword evidence="5" id="KW-0677">Repeat</keyword>